<organism evidence="3 4">
    <name type="scientific">Klenkia terrae</name>
    <dbReference type="NCBI Taxonomy" id="1052259"/>
    <lineage>
        <taxon>Bacteria</taxon>
        <taxon>Bacillati</taxon>
        <taxon>Actinomycetota</taxon>
        <taxon>Actinomycetes</taxon>
        <taxon>Geodermatophilales</taxon>
        <taxon>Geodermatophilaceae</taxon>
        <taxon>Klenkia</taxon>
    </lineage>
</organism>
<feature type="domain" description="DUF2399" evidence="1">
    <location>
        <begin position="253"/>
        <end position="399"/>
    </location>
</feature>
<feature type="domain" description="Conserved hypothetical protein CHP02679 N terminus" evidence="2">
    <location>
        <begin position="32"/>
        <end position="233"/>
    </location>
</feature>
<proteinExistence type="predicted"/>
<accession>A0ABU8E613</accession>
<dbReference type="Pfam" id="PF09664">
    <property type="entry name" value="DUF2399"/>
    <property type="match status" value="1"/>
</dbReference>
<evidence type="ECO:0000313" key="4">
    <source>
        <dbReference type="Proteomes" id="UP001373496"/>
    </source>
</evidence>
<dbReference type="InterPro" id="IPR013495">
    <property type="entry name" value="CHP02679"/>
</dbReference>
<dbReference type="NCBIfam" id="TIGR02679">
    <property type="entry name" value="TIGR02679 family protein"/>
    <property type="match status" value="1"/>
</dbReference>
<reference evidence="3 4" key="1">
    <citation type="submission" date="2024-03" db="EMBL/GenBank/DDBJ databases">
        <title>Draft genome sequence of Klenkia terrae.</title>
        <authorList>
            <person name="Duangmal K."/>
            <person name="Chantavorakit T."/>
        </authorList>
    </citation>
    <scope>NUCLEOTIDE SEQUENCE [LARGE SCALE GENOMIC DNA]</scope>
    <source>
        <strain evidence="3 4">JCM 17786</strain>
    </source>
</reference>
<dbReference type="Proteomes" id="UP001373496">
    <property type="component" value="Unassembled WGS sequence"/>
</dbReference>
<gene>
    <name evidence="3" type="ORF">UXQ13_11520</name>
</gene>
<dbReference type="InterPro" id="IPR024466">
    <property type="entry name" value="CHP02679_N"/>
</dbReference>
<evidence type="ECO:0000259" key="1">
    <source>
        <dbReference type="Pfam" id="PF09664"/>
    </source>
</evidence>
<evidence type="ECO:0000259" key="2">
    <source>
        <dbReference type="Pfam" id="PF11796"/>
    </source>
</evidence>
<keyword evidence="4" id="KW-1185">Reference proteome</keyword>
<dbReference type="RefSeq" id="WP_336392327.1">
    <property type="nucleotide sequence ID" value="NZ_JBAPLV010000011.1"/>
</dbReference>
<protein>
    <submittedName>
        <fullName evidence="3">TIGR02679 family protein</fullName>
    </submittedName>
</protein>
<dbReference type="InterPro" id="IPR024465">
    <property type="entry name" value="DUF2399"/>
</dbReference>
<sequence>MNLLDELAEPALAVFWQSVRRQLEKTGLRAVGTVVVDLDDVAADLLGGVLGARVRTGRRRLALDELDAVLRASPAALSLVDAAVALHGPLRDLPAQRSAKDAARVAADAGWAALLADAGLDAEPWVAAWTAGLQASGLIRSDADALRAAVAAVHSVVTDPRPSTLGELAAAVCGDAHGLDPGRRAGAVALRGVAALTGEPVPTTGQARTRLWSQVGVRTDDVSGTVLVLGWRPPGPSPWAVAMRARADLGLPTHVTLRELRAAPHPWAAAGEVVHACENPQVVQAAADRALTGPLVCLQGSPSAAGALLVVGLVADGAVVRYHGDLDWPGMAIAARVVAMGAQPWRLSAEDYRTAVPAAGVPLTGRPVPTPWDPGLADLMVEEGLAVHEEALLDRLLGDQDR</sequence>
<name>A0ABU8E613_9ACTN</name>
<dbReference type="EMBL" id="JBAPLV010000011">
    <property type="protein sequence ID" value="MEI4279093.1"/>
    <property type="molecule type" value="Genomic_DNA"/>
</dbReference>
<comment type="caution">
    <text evidence="3">The sequence shown here is derived from an EMBL/GenBank/DDBJ whole genome shotgun (WGS) entry which is preliminary data.</text>
</comment>
<dbReference type="Pfam" id="PF11796">
    <property type="entry name" value="DUF3323"/>
    <property type="match status" value="1"/>
</dbReference>
<evidence type="ECO:0000313" key="3">
    <source>
        <dbReference type="EMBL" id="MEI4279093.1"/>
    </source>
</evidence>